<protein>
    <recommendedName>
        <fullName evidence="6">FYVE-type domain-containing protein</fullName>
    </recommendedName>
</protein>
<keyword evidence="2 4" id="KW-0863">Zinc-finger</keyword>
<keyword evidence="8" id="KW-1185">Reference proteome</keyword>
<dbReference type="PROSITE" id="PS50178">
    <property type="entry name" value="ZF_FYVE"/>
    <property type="match status" value="1"/>
</dbReference>
<dbReference type="Gene3D" id="3.30.40.10">
    <property type="entry name" value="Zinc/RING finger domain, C3HC4 (zinc finger)"/>
    <property type="match status" value="1"/>
</dbReference>
<dbReference type="EMBL" id="CAJGYM010000021">
    <property type="protein sequence ID" value="CAD6191531.1"/>
    <property type="molecule type" value="Genomic_DNA"/>
</dbReference>
<evidence type="ECO:0000259" key="6">
    <source>
        <dbReference type="PROSITE" id="PS50178"/>
    </source>
</evidence>
<feature type="compositionally biased region" description="Basic and acidic residues" evidence="5">
    <location>
        <begin position="326"/>
        <end position="365"/>
    </location>
</feature>
<feature type="compositionally biased region" description="Basic and acidic residues" evidence="5">
    <location>
        <begin position="156"/>
        <end position="179"/>
    </location>
</feature>
<gene>
    <name evidence="7" type="ORF">CAUJ_LOCUS7450</name>
</gene>
<feature type="compositionally biased region" description="Low complexity" evidence="5">
    <location>
        <begin position="241"/>
        <end position="259"/>
    </location>
</feature>
<dbReference type="Pfam" id="PF11979">
    <property type="entry name" value="SARA_C"/>
    <property type="match status" value="1"/>
</dbReference>
<evidence type="ECO:0000256" key="5">
    <source>
        <dbReference type="SAM" id="MobiDB-lite"/>
    </source>
</evidence>
<dbReference type="InterPro" id="IPR022557">
    <property type="entry name" value="SARA-like_C"/>
</dbReference>
<accession>A0A8S1HA13</accession>
<dbReference type="InterPro" id="IPR011011">
    <property type="entry name" value="Znf_FYVE_PHD"/>
</dbReference>
<keyword evidence="3" id="KW-0862">Zinc</keyword>
<name>A0A8S1HA13_9PELO</name>
<dbReference type="Proteomes" id="UP000835052">
    <property type="component" value="Unassembled WGS sequence"/>
</dbReference>
<dbReference type="PANTHER" id="PTHR46319:SF3">
    <property type="entry name" value="ZINC FINGER FYVE DOMAIN-CONTAINING PROTEIN"/>
    <property type="match status" value="1"/>
</dbReference>
<sequence length="1395" mass="154191">MEDVPDMDSLLDELESDVCGKLTKSKENKAPIGEEVQNSIKITPVFPNSQVPLDPQKMVRISVTQPGPSFRPFCAIPAFKSNGVEEKSMPSDSIAPKKKKINKPVEVSGVSSERSVDPNTIDEDEYNDLVAYLDRFEDPPKKVEPPATPTAAPEPIKNKKEEIQSRKSPVDPEAYPEEKETVQITLKKCSELDDLYRSDVADDLSMSDAAEEVARNLVDSVCHELELVKFSEEDEEEESRSSSPASTSSESEGSSVEVETVIERDLKLEGDVGKEVEAAEDADKNGNGSAGLGKNTLEDGKALEKAPEDVTASKQTPEIVTPHGQASDDSKVLEKAPGEINDSKKALDDAKTSKQTLEDVKHLGEAPEEVATSKQSSENLKVDQKAPESSKDAQRLERATGDVKVVEKTPEDVKVNEKAPGDVINSGQALVDIQIPEDVEVPRKAPEDVRLAGDIEDSGMEDVRADSVEIHQKANINNNGKDLENVKVSQNAEILGDVTSPKEEDVKLRDPEAVKSLQDVKISRRAKLLGASPQRTYRQTSSEHAEGAKYTEEVLTRLEAGRDTPIVEEVVLDLEISEDHGAMEAIEVANSPVLPSKELAHENQEINEVSATDVEELSDGRPRFDSIATVHVLESDSEESSGTPSRRPRRLTESELQLGKTMPYWIPDTDCAQCMLCSARFTLLTRRHHCRACGRLLCGNCCNERATLEYLNTEGKKPQPSRVCTPCSKMLGRIAKFEQEEANQRLNPSTSDSEAPTITPKTSKGVLKVRSASMAAGEAETDGAGSSNGGSESVRRSVMFRDGIRPGASTSTASEEERTTVVKPKKKSRKRYSVVRRIAELRMEDELACAIPTASQRCLLLVNYDKILEFREPDVALKNLRDGFPLTVMLKKNLSCIVQIVHMGDKDVWTVGTQGFAQIGLDELFFAWVLKEKERQTVFGPDSGLTPEVAANLLPYAVFHRISNMYTNSTEKDNGGVCRVSARTPTIHSVPMAVEPLTRHILLFPPTVQDFSPFIVPKDSFLVACFLHDSELQWAMASPNRLLLRLGLKYGWYPTPIVNFVDRAPIYSTETASTVLKVFTDFRSWTFRMRHIYGCTVSLSNEMTLVQLPRNSMSDLMEIMQWNRMMLAWSCDISVHDDSHLVCDESEPGSYNTQVFARFEGRRHSTGASFVILDGGLKVNSLQVSVVEDGVAIRVQPDRLSTILDALSKGEEVVEKDEGMELRIEFVGANFNAAPHGPKSAIDEHCLLNKYQYGLSIERALSQVFQIQGVADHGIRLSQVYSLSNSRLTPEEEPKVFGIVEVVARECSAMLGPFMETLIERDINKLSVRLLLSPENVEYDISRWPGLPEDNAAYRQSLDQLIPILYNMLDVVPNGFEVEFVLSIVSTKALPVFAP</sequence>
<dbReference type="SMART" id="SM00064">
    <property type="entry name" value="FYVE"/>
    <property type="match status" value="1"/>
</dbReference>
<dbReference type="SUPFAM" id="SSF57903">
    <property type="entry name" value="FYVE/PHD zinc finger"/>
    <property type="match status" value="1"/>
</dbReference>
<dbReference type="GO" id="GO:0031901">
    <property type="term" value="C:early endosome membrane"/>
    <property type="evidence" value="ECO:0007669"/>
    <property type="project" value="TreeGrafter"/>
</dbReference>
<dbReference type="FunFam" id="3.30.40.10:FF:000084">
    <property type="entry name" value="Zinc finger, FYVE domain-containing 9b"/>
    <property type="match status" value="1"/>
</dbReference>
<dbReference type="Gene3D" id="3.30.1360.220">
    <property type="entry name" value="Domain of unknown function (DUF3480), N-terminal subdomain"/>
    <property type="match status" value="1"/>
</dbReference>
<organism evidence="7 8">
    <name type="scientific">Caenorhabditis auriculariae</name>
    <dbReference type="NCBI Taxonomy" id="2777116"/>
    <lineage>
        <taxon>Eukaryota</taxon>
        <taxon>Metazoa</taxon>
        <taxon>Ecdysozoa</taxon>
        <taxon>Nematoda</taxon>
        <taxon>Chromadorea</taxon>
        <taxon>Rhabditida</taxon>
        <taxon>Rhabditina</taxon>
        <taxon>Rhabditomorpha</taxon>
        <taxon>Rhabditoidea</taxon>
        <taxon>Rhabditidae</taxon>
        <taxon>Peloderinae</taxon>
        <taxon>Caenorhabditis</taxon>
    </lineage>
</organism>
<feature type="domain" description="FYVE-type" evidence="6">
    <location>
        <begin position="668"/>
        <end position="732"/>
    </location>
</feature>
<reference evidence="7" key="1">
    <citation type="submission" date="2020-10" db="EMBL/GenBank/DDBJ databases">
        <authorList>
            <person name="Kikuchi T."/>
        </authorList>
    </citation>
    <scope>NUCLEOTIDE SEQUENCE</scope>
    <source>
        <strain evidence="7">NKZ352</strain>
    </source>
</reference>
<feature type="compositionally biased region" description="Polar residues" evidence="5">
    <location>
        <begin position="744"/>
        <end position="762"/>
    </location>
</feature>
<evidence type="ECO:0000313" key="7">
    <source>
        <dbReference type="EMBL" id="CAD6191531.1"/>
    </source>
</evidence>
<evidence type="ECO:0000256" key="4">
    <source>
        <dbReference type="PROSITE-ProRule" id="PRU00091"/>
    </source>
</evidence>
<dbReference type="OrthoDB" id="5872154at2759"/>
<feature type="compositionally biased region" description="Basic and acidic residues" evidence="5">
    <location>
        <begin position="380"/>
        <end position="420"/>
    </location>
</feature>
<dbReference type="PANTHER" id="PTHR46319">
    <property type="entry name" value="ZINC FINGER FYVE DOMAIN-CONTAINING PROTEIN"/>
    <property type="match status" value="1"/>
</dbReference>
<dbReference type="GO" id="GO:0008270">
    <property type="term" value="F:zinc ion binding"/>
    <property type="evidence" value="ECO:0007669"/>
    <property type="project" value="UniProtKB-KW"/>
</dbReference>
<feature type="region of interest" description="Disordered" evidence="5">
    <location>
        <begin position="137"/>
        <end position="179"/>
    </location>
</feature>
<evidence type="ECO:0000256" key="2">
    <source>
        <dbReference type="ARBA" id="ARBA00022771"/>
    </source>
</evidence>
<dbReference type="GO" id="GO:0016197">
    <property type="term" value="P:endosomal transport"/>
    <property type="evidence" value="ECO:0007669"/>
    <property type="project" value="TreeGrafter"/>
</dbReference>
<evidence type="ECO:0000313" key="8">
    <source>
        <dbReference type="Proteomes" id="UP000835052"/>
    </source>
</evidence>
<dbReference type="SMART" id="SM01421">
    <property type="entry name" value="DUF3480"/>
    <property type="match status" value="1"/>
</dbReference>
<feature type="compositionally biased region" description="Basic and acidic residues" evidence="5">
    <location>
        <begin position="296"/>
        <end position="308"/>
    </location>
</feature>
<evidence type="ECO:0000256" key="1">
    <source>
        <dbReference type="ARBA" id="ARBA00022723"/>
    </source>
</evidence>
<dbReference type="InterPro" id="IPR017455">
    <property type="entry name" value="Znf_FYVE-rel"/>
</dbReference>
<comment type="caution">
    <text evidence="7">The sequence shown here is derived from an EMBL/GenBank/DDBJ whole genome shotgun (WGS) entry which is preliminary data.</text>
</comment>
<dbReference type="CDD" id="cd15729">
    <property type="entry name" value="FYVE_endofin"/>
    <property type="match status" value="1"/>
</dbReference>
<feature type="region of interest" description="Disordered" evidence="5">
    <location>
        <begin position="84"/>
        <end position="123"/>
    </location>
</feature>
<dbReference type="Gene3D" id="3.30.500.40">
    <property type="match status" value="1"/>
</dbReference>
<feature type="region of interest" description="Disordered" evidence="5">
    <location>
        <begin position="740"/>
        <end position="826"/>
    </location>
</feature>
<proteinExistence type="predicted"/>
<keyword evidence="1" id="KW-0479">Metal-binding</keyword>
<feature type="compositionally biased region" description="Basic and acidic residues" evidence="5">
    <location>
        <begin position="261"/>
        <end position="284"/>
    </location>
</feature>
<dbReference type="InterPro" id="IPR013083">
    <property type="entry name" value="Znf_RING/FYVE/PHD"/>
</dbReference>
<dbReference type="Pfam" id="PF01363">
    <property type="entry name" value="FYVE"/>
    <property type="match status" value="1"/>
</dbReference>
<evidence type="ECO:0000256" key="3">
    <source>
        <dbReference type="ARBA" id="ARBA00022833"/>
    </source>
</evidence>
<dbReference type="InterPro" id="IPR000306">
    <property type="entry name" value="Znf_FYVE"/>
</dbReference>
<feature type="region of interest" description="Disordered" evidence="5">
    <location>
        <begin position="228"/>
        <end position="421"/>
    </location>
</feature>